<feature type="region of interest" description="Disordered" evidence="4">
    <location>
        <begin position="338"/>
        <end position="386"/>
    </location>
</feature>
<dbReference type="PANTHER" id="PTHR22889:SF0">
    <property type="entry name" value="WD REPEAT-CONTAINING PROTEIN 89"/>
    <property type="match status" value="1"/>
</dbReference>
<dbReference type="InterPro" id="IPR001680">
    <property type="entry name" value="WD40_rpt"/>
</dbReference>
<dbReference type="Proteomes" id="UP001378960">
    <property type="component" value="Unassembled WGS sequence"/>
</dbReference>
<dbReference type="PROSITE" id="PS50082">
    <property type="entry name" value="WD_REPEATS_2"/>
    <property type="match status" value="2"/>
</dbReference>
<dbReference type="EMBL" id="BTGB01000009">
    <property type="protein sequence ID" value="GMM47963.1"/>
    <property type="molecule type" value="Genomic_DNA"/>
</dbReference>
<keyword evidence="2" id="KW-0677">Repeat</keyword>
<feature type="compositionally biased region" description="Basic and acidic residues" evidence="4">
    <location>
        <begin position="347"/>
        <end position="364"/>
    </location>
</feature>
<dbReference type="InterPro" id="IPR039328">
    <property type="entry name" value="WDR89"/>
</dbReference>
<dbReference type="InterPro" id="IPR036322">
    <property type="entry name" value="WD40_repeat_dom_sf"/>
</dbReference>
<accession>A0AAV5R9Q8</accession>
<protein>
    <recommendedName>
        <fullName evidence="7">WD40 repeat-like protein</fullName>
    </recommendedName>
</protein>
<evidence type="ECO:0000256" key="1">
    <source>
        <dbReference type="ARBA" id="ARBA00022574"/>
    </source>
</evidence>
<evidence type="ECO:0000256" key="2">
    <source>
        <dbReference type="ARBA" id="ARBA00022737"/>
    </source>
</evidence>
<dbReference type="PANTHER" id="PTHR22889">
    <property type="entry name" value="WD REPEAT-CONTAINING PROTEIN 89"/>
    <property type="match status" value="1"/>
</dbReference>
<keyword evidence="1 3" id="KW-0853">WD repeat</keyword>
<evidence type="ECO:0000313" key="6">
    <source>
        <dbReference type="Proteomes" id="UP001378960"/>
    </source>
</evidence>
<dbReference type="InterPro" id="IPR015943">
    <property type="entry name" value="WD40/YVTN_repeat-like_dom_sf"/>
</dbReference>
<dbReference type="Gene3D" id="2.130.10.10">
    <property type="entry name" value="YVTN repeat-like/Quinoprotein amine dehydrogenase"/>
    <property type="match status" value="2"/>
</dbReference>
<sequence length="386" mass="43926">MQSITLPDWILSLCSTNTSSIYASSSNGQIHSLSTDPLKWSSISSFNAHNGPIHKLKSNPNNSNILISCSEDSTVKLWDSRIEFKPIHILNNSRNLPFYSLDVNHGLIASGSQLKGTDSELILWDERKLDKPLRSFIDSHNDDITDVKFHPLRKNILLSGATDNYVNIYDINIEIEDDAQLQCINFASVHSANFLSSNRIYVLSHMETFGIFDLSTENDLDPEINNNNIQNNKRGDKDFGDIREKWNCEYVIDLYAPGYVACGSNSENIVKLFEFDAQNENFNPSKCWNLQGGHGDDIVRDISIINNTVFTAGEDSKICAWAMEGLQNTQDNFTFYNINDNDTNNDEENKPEKDKKKKDKEERKRLKKSLKKSKSSTKSSKRFKPY</sequence>
<dbReference type="SMART" id="SM00320">
    <property type="entry name" value="WD40"/>
    <property type="match status" value="4"/>
</dbReference>
<gene>
    <name evidence="5" type="ORF">DAPK24_045610</name>
</gene>
<comment type="caution">
    <text evidence="5">The sequence shown here is derived from an EMBL/GenBank/DDBJ whole genome shotgun (WGS) entry which is preliminary data.</text>
</comment>
<evidence type="ECO:0000256" key="3">
    <source>
        <dbReference type="PROSITE-ProRule" id="PRU00221"/>
    </source>
</evidence>
<dbReference type="PROSITE" id="PS50294">
    <property type="entry name" value="WD_REPEATS_REGION"/>
    <property type="match status" value="2"/>
</dbReference>
<organism evidence="5 6">
    <name type="scientific">Pichia kluyveri</name>
    <name type="common">Yeast</name>
    <dbReference type="NCBI Taxonomy" id="36015"/>
    <lineage>
        <taxon>Eukaryota</taxon>
        <taxon>Fungi</taxon>
        <taxon>Dikarya</taxon>
        <taxon>Ascomycota</taxon>
        <taxon>Saccharomycotina</taxon>
        <taxon>Pichiomycetes</taxon>
        <taxon>Pichiales</taxon>
        <taxon>Pichiaceae</taxon>
        <taxon>Pichia</taxon>
    </lineage>
</organism>
<name>A0AAV5R9Q8_PICKL</name>
<feature type="repeat" description="WD" evidence="3">
    <location>
        <begin position="137"/>
        <end position="172"/>
    </location>
</feature>
<dbReference type="Pfam" id="PF00400">
    <property type="entry name" value="WD40"/>
    <property type="match status" value="2"/>
</dbReference>
<reference evidence="5 6" key="1">
    <citation type="journal article" date="2023" name="Elife">
        <title>Identification of key yeast species and microbe-microbe interactions impacting larval growth of Drosophila in the wild.</title>
        <authorList>
            <person name="Mure A."/>
            <person name="Sugiura Y."/>
            <person name="Maeda R."/>
            <person name="Honda K."/>
            <person name="Sakurai N."/>
            <person name="Takahashi Y."/>
            <person name="Watada M."/>
            <person name="Katoh T."/>
            <person name="Gotoh A."/>
            <person name="Gotoh Y."/>
            <person name="Taniguchi I."/>
            <person name="Nakamura K."/>
            <person name="Hayashi T."/>
            <person name="Katayama T."/>
            <person name="Uemura T."/>
            <person name="Hattori Y."/>
        </authorList>
    </citation>
    <scope>NUCLEOTIDE SEQUENCE [LARGE SCALE GENOMIC DNA]</scope>
    <source>
        <strain evidence="5 6">PK-24</strain>
    </source>
</reference>
<proteinExistence type="predicted"/>
<keyword evidence="6" id="KW-1185">Reference proteome</keyword>
<feature type="compositionally biased region" description="Basic residues" evidence="4">
    <location>
        <begin position="365"/>
        <end position="386"/>
    </location>
</feature>
<evidence type="ECO:0000313" key="5">
    <source>
        <dbReference type="EMBL" id="GMM47963.1"/>
    </source>
</evidence>
<evidence type="ECO:0000256" key="4">
    <source>
        <dbReference type="SAM" id="MobiDB-lite"/>
    </source>
</evidence>
<dbReference type="AlphaFoldDB" id="A0AAV5R9Q8"/>
<evidence type="ECO:0008006" key="7">
    <source>
        <dbReference type="Google" id="ProtNLM"/>
    </source>
</evidence>
<feature type="repeat" description="WD" evidence="3">
    <location>
        <begin position="46"/>
        <end position="79"/>
    </location>
</feature>
<dbReference type="SUPFAM" id="SSF50978">
    <property type="entry name" value="WD40 repeat-like"/>
    <property type="match status" value="1"/>
</dbReference>